<feature type="region of interest" description="Disordered" evidence="1">
    <location>
        <begin position="365"/>
        <end position="385"/>
    </location>
</feature>
<feature type="transmembrane region" description="Helical" evidence="2">
    <location>
        <begin position="145"/>
        <end position="163"/>
    </location>
</feature>
<keyword evidence="2" id="KW-1133">Transmembrane helix</keyword>
<keyword evidence="4" id="KW-0012">Acyltransferase</keyword>
<dbReference type="PANTHER" id="PTHR23028">
    <property type="entry name" value="ACETYLTRANSFERASE"/>
    <property type="match status" value="1"/>
</dbReference>
<feature type="domain" description="Acyltransferase 3" evidence="3">
    <location>
        <begin position="9"/>
        <end position="345"/>
    </location>
</feature>
<organism evidence="4 5">
    <name type="scientific">Streptomyces paromomycinus</name>
    <name type="common">Streptomyces rimosus subsp. paromomycinus</name>
    <dbReference type="NCBI Taxonomy" id="92743"/>
    <lineage>
        <taxon>Bacteria</taxon>
        <taxon>Bacillati</taxon>
        <taxon>Actinomycetota</taxon>
        <taxon>Actinomycetes</taxon>
        <taxon>Kitasatosporales</taxon>
        <taxon>Streptomycetaceae</taxon>
        <taxon>Streptomyces</taxon>
    </lineage>
</organism>
<feature type="transmembrane region" description="Helical" evidence="2">
    <location>
        <begin position="45"/>
        <end position="66"/>
    </location>
</feature>
<evidence type="ECO:0000256" key="1">
    <source>
        <dbReference type="SAM" id="MobiDB-lite"/>
    </source>
</evidence>
<sequence length="385" mass="40776">METGQRLPSLTGLRFFLAASVLATHLFIDAAFFADPGLRTAVLPLDPLAACAVSGFFVLSGFVLAWTHRPGEPAGAFWRRRLWRIGPAHALGWLGAVAFAVLAADSALPNGLPLHCGPGFSAVSLLLLQGWAPHLALNACFNSPSWSISCEVFFYALFPLLIAAARRLPARRLGAVWTVLAVAVLSLPLPALAVGGPVLGRDIPLSAESVWLCYFFPPARLAEFALGIVTARLLRAGRWPRVPRTVLLLSCAAAAALTPFLPAPFRFGALGAVPLTLLIAHLARADAEGRSGLAARPALIRLGEASYALYILHWPLLLTVRQLLGEDRAFGVPAGLVLVTACALLAQGTALLAHRFVERPLAQRFSRRHSPAPAPPGEPAGAPST</sequence>
<dbReference type="InterPro" id="IPR002656">
    <property type="entry name" value="Acyl_transf_3_dom"/>
</dbReference>
<dbReference type="InterPro" id="IPR050879">
    <property type="entry name" value="Acyltransferase_3"/>
</dbReference>
<dbReference type="PANTHER" id="PTHR23028:SF53">
    <property type="entry name" value="ACYL_TRANSF_3 DOMAIN-CONTAINING PROTEIN"/>
    <property type="match status" value="1"/>
</dbReference>
<keyword evidence="4" id="KW-0808">Transferase</keyword>
<feature type="transmembrane region" description="Helical" evidence="2">
    <location>
        <begin position="307"/>
        <end position="324"/>
    </location>
</feature>
<feature type="transmembrane region" description="Helical" evidence="2">
    <location>
        <begin position="175"/>
        <end position="194"/>
    </location>
</feature>
<accession>A0A401VWP4</accession>
<keyword evidence="2" id="KW-0812">Transmembrane</keyword>
<comment type="caution">
    <text evidence="4">The sequence shown here is derived from an EMBL/GenBank/DDBJ whole genome shotgun (WGS) entry which is preliminary data.</text>
</comment>
<dbReference type="AlphaFoldDB" id="A0A401VWP4"/>
<feature type="transmembrane region" description="Helical" evidence="2">
    <location>
        <begin position="330"/>
        <end position="357"/>
    </location>
</feature>
<feature type="transmembrane region" description="Helical" evidence="2">
    <location>
        <begin position="12"/>
        <end position="33"/>
    </location>
</feature>
<reference evidence="4 5" key="1">
    <citation type="submission" date="2018-11" db="EMBL/GenBank/DDBJ databases">
        <title>Whole genome sequence of Streptomyces paromomycinus NBRC 15454(T).</title>
        <authorList>
            <person name="Komaki H."/>
            <person name="Tamura T."/>
        </authorList>
    </citation>
    <scope>NUCLEOTIDE SEQUENCE [LARGE SCALE GENOMIC DNA]</scope>
    <source>
        <strain evidence="4 5">NBRC 15454</strain>
    </source>
</reference>
<dbReference type="Pfam" id="PF01757">
    <property type="entry name" value="Acyl_transf_3"/>
    <property type="match status" value="1"/>
</dbReference>
<dbReference type="Proteomes" id="UP000286746">
    <property type="component" value="Unassembled WGS sequence"/>
</dbReference>
<evidence type="ECO:0000256" key="2">
    <source>
        <dbReference type="SAM" id="Phobius"/>
    </source>
</evidence>
<proteinExistence type="predicted"/>
<keyword evidence="5" id="KW-1185">Reference proteome</keyword>
<protein>
    <submittedName>
        <fullName evidence="4">Acyltransferase</fullName>
    </submittedName>
</protein>
<evidence type="ECO:0000313" key="5">
    <source>
        <dbReference type="Proteomes" id="UP000286746"/>
    </source>
</evidence>
<evidence type="ECO:0000313" key="4">
    <source>
        <dbReference type="EMBL" id="GCD41493.1"/>
    </source>
</evidence>
<feature type="transmembrane region" description="Helical" evidence="2">
    <location>
        <begin position="269"/>
        <end position="287"/>
    </location>
</feature>
<evidence type="ECO:0000259" key="3">
    <source>
        <dbReference type="Pfam" id="PF01757"/>
    </source>
</evidence>
<dbReference type="GO" id="GO:0009103">
    <property type="term" value="P:lipopolysaccharide biosynthetic process"/>
    <property type="evidence" value="ECO:0007669"/>
    <property type="project" value="TreeGrafter"/>
</dbReference>
<feature type="transmembrane region" description="Helical" evidence="2">
    <location>
        <begin position="87"/>
        <end position="104"/>
    </location>
</feature>
<dbReference type="GO" id="GO:0016020">
    <property type="term" value="C:membrane"/>
    <property type="evidence" value="ECO:0007669"/>
    <property type="project" value="TreeGrafter"/>
</dbReference>
<keyword evidence="2" id="KW-0472">Membrane</keyword>
<gene>
    <name evidence="4" type="ORF">GKJPGBOP_01148</name>
</gene>
<name>A0A401VWP4_STREY</name>
<dbReference type="GO" id="GO:0016747">
    <property type="term" value="F:acyltransferase activity, transferring groups other than amino-acyl groups"/>
    <property type="evidence" value="ECO:0007669"/>
    <property type="project" value="InterPro"/>
</dbReference>
<dbReference type="EMBL" id="BHZD01000001">
    <property type="protein sequence ID" value="GCD41493.1"/>
    <property type="molecule type" value="Genomic_DNA"/>
</dbReference>